<accession>A0A5M9JNU3</accession>
<keyword evidence="3" id="KW-1185">Reference proteome</keyword>
<proteinExistence type="predicted"/>
<reference evidence="2 3" key="1">
    <citation type="submission" date="2019-06" db="EMBL/GenBank/DDBJ databases">
        <title>Genome Sequence of the Brown Rot Fungal Pathogen Monilinia fructicola.</title>
        <authorList>
            <person name="De Miccolis Angelini R.M."/>
            <person name="Landi L."/>
            <person name="Abate D."/>
            <person name="Pollastro S."/>
            <person name="Romanazzi G."/>
            <person name="Faretra F."/>
        </authorList>
    </citation>
    <scope>NUCLEOTIDE SEQUENCE [LARGE SCALE GENOMIC DNA]</scope>
    <source>
        <strain evidence="2 3">Mfrc123</strain>
    </source>
</reference>
<dbReference type="AlphaFoldDB" id="A0A5M9JNU3"/>
<comment type="caution">
    <text evidence="2">The sequence shown here is derived from an EMBL/GenBank/DDBJ whole genome shotgun (WGS) entry which is preliminary data.</text>
</comment>
<protein>
    <submittedName>
        <fullName evidence="2">Uncharacterized protein</fullName>
    </submittedName>
</protein>
<evidence type="ECO:0000313" key="2">
    <source>
        <dbReference type="EMBL" id="KAA8569462.1"/>
    </source>
</evidence>
<name>A0A5M9JNU3_MONFR</name>
<sequence>MAIARKSNTAPRRRPNRASPSCVTQAPRKPSLQPAARDPMRWACERTGTGTAHYREEKAVHRLICQAGESFPGYNWTGVENGTCTKSKHGLRTRFSEKTRSTHVMRGRKRDSSPDTVRHSAFANGLSSHCNSSAFSEPTSVFKAPRERKS</sequence>
<evidence type="ECO:0000313" key="3">
    <source>
        <dbReference type="Proteomes" id="UP000322873"/>
    </source>
</evidence>
<dbReference type="Proteomes" id="UP000322873">
    <property type="component" value="Unassembled WGS sequence"/>
</dbReference>
<dbReference type="EMBL" id="VICG01000008">
    <property type="protein sequence ID" value="KAA8569462.1"/>
    <property type="molecule type" value="Genomic_DNA"/>
</dbReference>
<gene>
    <name evidence="2" type="ORF">EYC84_001093</name>
</gene>
<feature type="compositionally biased region" description="Polar residues" evidence="1">
    <location>
        <begin position="125"/>
        <end position="139"/>
    </location>
</feature>
<feature type="region of interest" description="Disordered" evidence="1">
    <location>
        <begin position="99"/>
        <end position="150"/>
    </location>
</feature>
<feature type="region of interest" description="Disordered" evidence="1">
    <location>
        <begin position="1"/>
        <end position="41"/>
    </location>
</feature>
<organism evidence="2 3">
    <name type="scientific">Monilinia fructicola</name>
    <name type="common">Brown rot fungus</name>
    <name type="synonym">Ciboria fructicola</name>
    <dbReference type="NCBI Taxonomy" id="38448"/>
    <lineage>
        <taxon>Eukaryota</taxon>
        <taxon>Fungi</taxon>
        <taxon>Dikarya</taxon>
        <taxon>Ascomycota</taxon>
        <taxon>Pezizomycotina</taxon>
        <taxon>Leotiomycetes</taxon>
        <taxon>Helotiales</taxon>
        <taxon>Sclerotiniaceae</taxon>
        <taxon>Monilinia</taxon>
    </lineage>
</organism>
<evidence type="ECO:0000256" key="1">
    <source>
        <dbReference type="SAM" id="MobiDB-lite"/>
    </source>
</evidence>